<comment type="caution">
    <text evidence="2">The sequence shown here is derived from an EMBL/GenBank/DDBJ whole genome shotgun (WGS) entry which is preliminary data.</text>
</comment>
<dbReference type="EMBL" id="JAGPNK010000010">
    <property type="protein sequence ID" value="KAH7312644.1"/>
    <property type="molecule type" value="Genomic_DNA"/>
</dbReference>
<protein>
    <recommendedName>
        <fullName evidence="4">Solute carrier family 40 protein</fullName>
    </recommendedName>
</protein>
<proteinExistence type="predicted"/>
<name>A0A8K0SMW9_9HYPO</name>
<evidence type="ECO:0000313" key="2">
    <source>
        <dbReference type="EMBL" id="KAH7312644.1"/>
    </source>
</evidence>
<dbReference type="AlphaFoldDB" id="A0A8K0SMW9"/>
<evidence type="ECO:0000256" key="1">
    <source>
        <dbReference type="SAM" id="SignalP"/>
    </source>
</evidence>
<gene>
    <name evidence="2" type="ORF">B0I35DRAFT_437453</name>
</gene>
<keyword evidence="1" id="KW-0732">Signal</keyword>
<organism evidence="2 3">
    <name type="scientific">Stachybotrys elegans</name>
    <dbReference type="NCBI Taxonomy" id="80388"/>
    <lineage>
        <taxon>Eukaryota</taxon>
        <taxon>Fungi</taxon>
        <taxon>Dikarya</taxon>
        <taxon>Ascomycota</taxon>
        <taxon>Pezizomycotina</taxon>
        <taxon>Sordariomycetes</taxon>
        <taxon>Hypocreomycetidae</taxon>
        <taxon>Hypocreales</taxon>
        <taxon>Stachybotryaceae</taxon>
        <taxon>Stachybotrys</taxon>
    </lineage>
</organism>
<evidence type="ECO:0000313" key="3">
    <source>
        <dbReference type="Proteomes" id="UP000813444"/>
    </source>
</evidence>
<accession>A0A8K0SMW9</accession>
<sequence length="269" mass="29506">MRRCHVLWIKSLVLAALFFPQQSHSARVHELSHVRGPLKFIQFSPILNDTTVAPISREECAASWNTYTHAFHNGSMAELDHACLQHQTCILDNLSESAKAFMSSAGLVLGLGPILFSTCGPTISEIALLSLNRPFLAALLSLGSVGAYPSRIMSYTDDSAWTILQEPTTLRATLLQTLLKNTSFSKLLSIGEYLFAAAAIANVSHMSWSLGRSAVLILIVRALLCRFFGQAYPSSSSCQQWQRCIGYWFRFGEGIAPFGTPSPPSSNHL</sequence>
<evidence type="ECO:0008006" key="4">
    <source>
        <dbReference type="Google" id="ProtNLM"/>
    </source>
</evidence>
<dbReference type="Proteomes" id="UP000813444">
    <property type="component" value="Unassembled WGS sequence"/>
</dbReference>
<feature type="signal peptide" evidence="1">
    <location>
        <begin position="1"/>
        <end position="25"/>
    </location>
</feature>
<feature type="chain" id="PRO_5035424209" description="Solute carrier family 40 protein" evidence="1">
    <location>
        <begin position="26"/>
        <end position="269"/>
    </location>
</feature>
<dbReference type="OrthoDB" id="3009728at2759"/>
<reference evidence="2" key="1">
    <citation type="journal article" date="2021" name="Nat. Commun.">
        <title>Genetic determinants of endophytism in the Arabidopsis root mycobiome.</title>
        <authorList>
            <person name="Mesny F."/>
            <person name="Miyauchi S."/>
            <person name="Thiergart T."/>
            <person name="Pickel B."/>
            <person name="Atanasova L."/>
            <person name="Karlsson M."/>
            <person name="Huettel B."/>
            <person name="Barry K.W."/>
            <person name="Haridas S."/>
            <person name="Chen C."/>
            <person name="Bauer D."/>
            <person name="Andreopoulos W."/>
            <person name="Pangilinan J."/>
            <person name="LaButti K."/>
            <person name="Riley R."/>
            <person name="Lipzen A."/>
            <person name="Clum A."/>
            <person name="Drula E."/>
            <person name="Henrissat B."/>
            <person name="Kohler A."/>
            <person name="Grigoriev I.V."/>
            <person name="Martin F.M."/>
            <person name="Hacquard S."/>
        </authorList>
    </citation>
    <scope>NUCLEOTIDE SEQUENCE</scope>
    <source>
        <strain evidence="2">MPI-CAGE-CH-0235</strain>
    </source>
</reference>
<keyword evidence="3" id="KW-1185">Reference proteome</keyword>